<keyword evidence="9" id="KW-0520">NAD</keyword>
<feature type="domain" description="Pyridine nucleotide-disulphide oxidoreductase dimerisation" evidence="12">
    <location>
        <begin position="364"/>
        <end position="473"/>
    </location>
</feature>
<evidence type="ECO:0000256" key="2">
    <source>
        <dbReference type="ARBA" id="ARBA00004496"/>
    </source>
</evidence>
<dbReference type="GO" id="GO:0005737">
    <property type="term" value="C:cytoplasm"/>
    <property type="evidence" value="ECO:0007669"/>
    <property type="project" value="UniProtKB-SubCell"/>
</dbReference>
<protein>
    <recommendedName>
        <fullName evidence="4">Dihydrolipoyl dehydrogenase</fullName>
    </recommendedName>
</protein>
<keyword evidence="7" id="KW-0274">FAD</keyword>
<evidence type="ECO:0000256" key="3">
    <source>
        <dbReference type="ARBA" id="ARBA00007532"/>
    </source>
</evidence>
<keyword evidence="8 14" id="KW-0560">Oxidoreductase</keyword>
<proteinExistence type="inferred from homology"/>
<keyword evidence="6" id="KW-0285">Flavoprotein</keyword>
<dbReference type="PRINTS" id="PR00368">
    <property type="entry name" value="FADPNR"/>
</dbReference>
<dbReference type="InterPro" id="IPR001100">
    <property type="entry name" value="Pyr_nuc-diS_OxRdtase"/>
</dbReference>
<dbReference type="Pfam" id="PF02852">
    <property type="entry name" value="Pyr_redox_dim"/>
    <property type="match status" value="1"/>
</dbReference>
<dbReference type="FunFam" id="3.30.390.30:FF:000001">
    <property type="entry name" value="Dihydrolipoyl dehydrogenase"/>
    <property type="match status" value="1"/>
</dbReference>
<comment type="subcellular location">
    <subcellularLocation>
        <location evidence="2">Cytoplasm</location>
    </subcellularLocation>
</comment>
<keyword evidence="11" id="KW-0676">Redox-active center</keyword>
<dbReference type="PIRSF" id="PIRSF000350">
    <property type="entry name" value="Mercury_reductase_MerA"/>
    <property type="match status" value="1"/>
</dbReference>
<dbReference type="AlphaFoldDB" id="A0A3B0XDA5"/>
<dbReference type="PANTHER" id="PTHR22912:SF224">
    <property type="entry name" value="DIHYDROLIPOYL DEHYDROGENASE"/>
    <property type="match status" value="1"/>
</dbReference>
<evidence type="ECO:0000256" key="4">
    <source>
        <dbReference type="ARBA" id="ARBA00016961"/>
    </source>
</evidence>
<reference evidence="14" key="1">
    <citation type="submission" date="2018-06" db="EMBL/GenBank/DDBJ databases">
        <authorList>
            <person name="Zhirakovskaya E."/>
        </authorList>
    </citation>
    <scope>NUCLEOTIDE SEQUENCE</scope>
</reference>
<dbReference type="InterPro" id="IPR006258">
    <property type="entry name" value="Lipoamide_DH"/>
</dbReference>
<evidence type="ECO:0000256" key="7">
    <source>
        <dbReference type="ARBA" id="ARBA00022827"/>
    </source>
</evidence>
<feature type="domain" description="FAD/NAD(P)-binding" evidence="13">
    <location>
        <begin position="13"/>
        <end position="345"/>
    </location>
</feature>
<evidence type="ECO:0000256" key="6">
    <source>
        <dbReference type="ARBA" id="ARBA00022630"/>
    </source>
</evidence>
<dbReference type="SUPFAM" id="SSF51905">
    <property type="entry name" value="FAD/NAD(P)-binding domain"/>
    <property type="match status" value="1"/>
</dbReference>
<keyword evidence="5" id="KW-0963">Cytoplasm</keyword>
<comment type="similarity">
    <text evidence="3">Belongs to the class-I pyridine nucleotide-disulfide oxidoreductase family.</text>
</comment>
<evidence type="ECO:0000256" key="8">
    <source>
        <dbReference type="ARBA" id="ARBA00023002"/>
    </source>
</evidence>
<dbReference type="GO" id="GO:0004148">
    <property type="term" value="F:dihydrolipoyl dehydrogenase (NADH) activity"/>
    <property type="evidence" value="ECO:0007669"/>
    <property type="project" value="InterPro"/>
</dbReference>
<dbReference type="NCBIfam" id="TIGR01350">
    <property type="entry name" value="lipoamide_DH"/>
    <property type="match status" value="1"/>
</dbReference>
<dbReference type="InterPro" id="IPR004099">
    <property type="entry name" value="Pyr_nucl-diS_OxRdtase_dimer"/>
</dbReference>
<dbReference type="InterPro" id="IPR023753">
    <property type="entry name" value="FAD/NAD-binding_dom"/>
</dbReference>
<dbReference type="GO" id="GO:0006103">
    <property type="term" value="P:2-oxoglutarate metabolic process"/>
    <property type="evidence" value="ECO:0007669"/>
    <property type="project" value="TreeGrafter"/>
</dbReference>
<dbReference type="InterPro" id="IPR036188">
    <property type="entry name" value="FAD/NAD-bd_sf"/>
</dbReference>
<dbReference type="InterPro" id="IPR050151">
    <property type="entry name" value="Class-I_Pyr_Nuc-Dis_Oxidored"/>
</dbReference>
<evidence type="ECO:0000256" key="9">
    <source>
        <dbReference type="ARBA" id="ARBA00023027"/>
    </source>
</evidence>
<evidence type="ECO:0000259" key="13">
    <source>
        <dbReference type="Pfam" id="PF07992"/>
    </source>
</evidence>
<evidence type="ECO:0000256" key="1">
    <source>
        <dbReference type="ARBA" id="ARBA00001974"/>
    </source>
</evidence>
<dbReference type="PRINTS" id="PR00411">
    <property type="entry name" value="PNDRDTASEI"/>
</dbReference>
<dbReference type="PANTHER" id="PTHR22912">
    <property type="entry name" value="DISULFIDE OXIDOREDUCTASE"/>
    <property type="match status" value="1"/>
</dbReference>
<sequence length="496" mass="52746">MAEKIEPEIGEKYDVIVIGAGPAGYVAAIRCAQLGLNTACVDNWVNDEGRASLGGTCLNVGCIPSKALLQSSEMFEQAGKTFKNHGIVLESVGLDLGVMMQRKNKIVSELTRGIAALLKANKVQSIEGSARLLADKKVAVVNGAGRRVYGAHHVIIASGSSPVELALAPLSEGLIVDSSGALAFDSVPHRVGVIGAGVIGLELGSVWRRLGAEVVMIEAQDSFLAMADEDISKDAARAFKKQGLDIRLNARLLGTEIIDVAGVKKVQITYQSGTQNHEEIFDRLIVAVGRKPNSDHVFDEEVDLVLDERGFIHVNEKCETSQPCVYAIGDVVRGPMLAHKGSEEGMMVAELIGGQFAEINYDLIPSVIYTHPEVAWVGKTEQQLKASGGHYRTGRFPFMASGRAKAQGDVSGFVKVLSHEETDRVLGVHISGPQASELIAQAVIAMQMGASAEDLALTVFAHPSLSEALHEAALAVDNRAIHIPPCSTPVNSTPVK</sequence>
<dbReference type="InterPro" id="IPR016156">
    <property type="entry name" value="FAD/NAD-linked_Rdtase_dimer_sf"/>
</dbReference>
<accession>A0A3B0XDA5</accession>
<evidence type="ECO:0000256" key="11">
    <source>
        <dbReference type="ARBA" id="ARBA00023284"/>
    </source>
</evidence>
<comment type="cofactor">
    <cofactor evidence="1">
        <name>FAD</name>
        <dbReference type="ChEBI" id="CHEBI:57692"/>
    </cofactor>
</comment>
<dbReference type="GO" id="GO:0050660">
    <property type="term" value="F:flavin adenine dinucleotide binding"/>
    <property type="evidence" value="ECO:0007669"/>
    <property type="project" value="InterPro"/>
</dbReference>
<dbReference type="Gene3D" id="3.30.390.30">
    <property type="match status" value="1"/>
</dbReference>
<dbReference type="InterPro" id="IPR012999">
    <property type="entry name" value="Pyr_OxRdtase_I_AS"/>
</dbReference>
<dbReference type="Pfam" id="PF07992">
    <property type="entry name" value="Pyr_redox_2"/>
    <property type="match status" value="1"/>
</dbReference>
<evidence type="ECO:0000256" key="5">
    <source>
        <dbReference type="ARBA" id="ARBA00022490"/>
    </source>
</evidence>
<evidence type="ECO:0000259" key="12">
    <source>
        <dbReference type="Pfam" id="PF02852"/>
    </source>
</evidence>
<gene>
    <name evidence="14" type="ORF">MNBD_GAMMA10-1670</name>
</gene>
<name>A0A3B0XDA5_9ZZZZ</name>
<dbReference type="PROSITE" id="PS00076">
    <property type="entry name" value="PYRIDINE_REDOX_1"/>
    <property type="match status" value="1"/>
</dbReference>
<evidence type="ECO:0000256" key="10">
    <source>
        <dbReference type="ARBA" id="ARBA00023157"/>
    </source>
</evidence>
<dbReference type="SUPFAM" id="SSF55424">
    <property type="entry name" value="FAD/NAD-linked reductases, dimerisation (C-terminal) domain"/>
    <property type="match status" value="1"/>
</dbReference>
<organism evidence="14">
    <name type="scientific">hydrothermal vent metagenome</name>
    <dbReference type="NCBI Taxonomy" id="652676"/>
    <lineage>
        <taxon>unclassified sequences</taxon>
        <taxon>metagenomes</taxon>
        <taxon>ecological metagenomes</taxon>
    </lineage>
</organism>
<dbReference type="EMBL" id="UOFJ01000022">
    <property type="protein sequence ID" value="VAW61057.1"/>
    <property type="molecule type" value="Genomic_DNA"/>
</dbReference>
<dbReference type="Gene3D" id="3.50.50.60">
    <property type="entry name" value="FAD/NAD(P)-binding domain"/>
    <property type="match status" value="2"/>
</dbReference>
<keyword evidence="10" id="KW-1015">Disulfide bond</keyword>
<evidence type="ECO:0000313" key="14">
    <source>
        <dbReference type="EMBL" id="VAW61057.1"/>
    </source>
</evidence>